<dbReference type="PANTHER" id="PTHR30283">
    <property type="entry name" value="PEROXIDE STRESS RESPONSE PROTEIN YAAA"/>
    <property type="match status" value="1"/>
</dbReference>
<reference evidence="2 3" key="1">
    <citation type="journal article" date="2018" name="J. Microbiol.">
        <title>Baekduia soli gen. nov., sp. nov., a novel bacterium isolated from the soil of Baekdu Mountain and proposal of a novel family name, Baekduiaceae fam. nov.</title>
        <authorList>
            <person name="An D.S."/>
            <person name="Siddiqi M.Z."/>
            <person name="Kim K.H."/>
            <person name="Yu H.S."/>
            <person name="Im W.T."/>
        </authorList>
    </citation>
    <scope>NUCLEOTIDE SEQUENCE [LARGE SCALE GENOMIC DNA]</scope>
    <source>
        <strain evidence="2 3">BR7-21</strain>
    </source>
</reference>
<dbReference type="Proteomes" id="UP000321805">
    <property type="component" value="Chromosome"/>
</dbReference>
<evidence type="ECO:0000313" key="2">
    <source>
        <dbReference type="EMBL" id="QEC50126.1"/>
    </source>
</evidence>
<name>A0A5B8UAD4_9ACTN</name>
<proteinExistence type="predicted"/>
<dbReference type="InterPro" id="IPR005583">
    <property type="entry name" value="YaaA"/>
</dbReference>
<dbReference type="Pfam" id="PF03883">
    <property type="entry name" value="H2O2_YaaD"/>
    <property type="match status" value="1"/>
</dbReference>
<dbReference type="GO" id="GO:0033194">
    <property type="term" value="P:response to hydroperoxide"/>
    <property type="evidence" value="ECO:0007669"/>
    <property type="project" value="TreeGrafter"/>
</dbReference>
<gene>
    <name evidence="2" type="primary">yaaA</name>
    <name evidence="2" type="ORF">FSW04_22825</name>
</gene>
<protein>
    <submittedName>
        <fullName evidence="2">Peroxide stress protein YaaA</fullName>
    </submittedName>
</protein>
<dbReference type="EMBL" id="CP042430">
    <property type="protein sequence ID" value="QEC50126.1"/>
    <property type="molecule type" value="Genomic_DNA"/>
</dbReference>
<dbReference type="KEGG" id="bsol:FSW04_22825"/>
<evidence type="ECO:0000256" key="1">
    <source>
        <dbReference type="SAM" id="MobiDB-lite"/>
    </source>
</evidence>
<sequence>MLVLLPPSEGKRAPASGPPVDLEALVHPSLTRKRRAALGALERLARGSRPRALAALGLSPGQGAEVERDAGLLQAPAAPAGEVYTGVLYQHLDLASLPAGAARGAGAEVLVASALWGVVALEDRIPAYRLAMGARLPLRPAPRGGLASWWRPALAAALPDAPGELVLDLRSGVYAAAWRPRAATLVEVRARDEQGRPISHMAKAVRGRVARRVLEAARPPATPAQVAALADDGAGRVALHEPARAGGAWVVEVVGPAAGAAGG</sequence>
<dbReference type="AlphaFoldDB" id="A0A5B8UAD4"/>
<dbReference type="GO" id="GO:0005829">
    <property type="term" value="C:cytosol"/>
    <property type="evidence" value="ECO:0007669"/>
    <property type="project" value="TreeGrafter"/>
</dbReference>
<evidence type="ECO:0000313" key="3">
    <source>
        <dbReference type="Proteomes" id="UP000321805"/>
    </source>
</evidence>
<organism evidence="2 3">
    <name type="scientific">Baekduia soli</name>
    <dbReference type="NCBI Taxonomy" id="496014"/>
    <lineage>
        <taxon>Bacteria</taxon>
        <taxon>Bacillati</taxon>
        <taxon>Actinomycetota</taxon>
        <taxon>Thermoleophilia</taxon>
        <taxon>Solirubrobacterales</taxon>
        <taxon>Baekduiaceae</taxon>
        <taxon>Baekduia</taxon>
    </lineage>
</organism>
<dbReference type="RefSeq" id="WP_146922489.1">
    <property type="nucleotide sequence ID" value="NZ_CP042430.1"/>
</dbReference>
<dbReference type="OrthoDB" id="3210767at2"/>
<accession>A0A5B8UAD4</accession>
<dbReference type="PANTHER" id="PTHR30283:SF4">
    <property type="entry name" value="PEROXIDE STRESS RESISTANCE PROTEIN YAAA"/>
    <property type="match status" value="1"/>
</dbReference>
<keyword evidence="3" id="KW-1185">Reference proteome</keyword>
<feature type="region of interest" description="Disordered" evidence="1">
    <location>
        <begin position="1"/>
        <end position="20"/>
    </location>
</feature>